<dbReference type="InterPro" id="IPR014729">
    <property type="entry name" value="Rossmann-like_a/b/a_fold"/>
</dbReference>
<sequence>MACAARPGKLKSGDVPHLDALWKKLLEVLQGIDPPAVLFSGGVDSTLLLHATRTVHGNEALAVTALSPLMTSDERRDAVLLAQKELGVRQLCIETDECASPEFSINPRNRCAVCKRIRLTAVREALTEERVLIDGENADDIRDHRPGRAVADAFGVRHPLLEAGLTKSDIRNLARKNGLRVWNRPANSCLATRIPYGQTITPSKLSQIESCEAFFRKLTGINIVRVRHQGNRCRIEVPPDVLPYLDDPPLIKTIQAFFRTTGFQTIEIDPAGYRGTGGR</sequence>
<dbReference type="PIRSF" id="PIRSF006661">
    <property type="entry name" value="PP-lp_UCP006661"/>
    <property type="match status" value="1"/>
</dbReference>
<name>A0A7C4RTJ3_9BACT</name>
<dbReference type="CDD" id="cd01990">
    <property type="entry name" value="LarE-like"/>
    <property type="match status" value="1"/>
</dbReference>
<evidence type="ECO:0000313" key="2">
    <source>
        <dbReference type="EMBL" id="HGU33781.1"/>
    </source>
</evidence>
<dbReference type="InterPro" id="IPR005232">
    <property type="entry name" value="LarE"/>
</dbReference>
<feature type="active site" description="Nucleophile and sulfur donor" evidence="1">
    <location>
        <position position="189"/>
    </location>
</feature>
<dbReference type="AlphaFoldDB" id="A0A7C4RTJ3"/>
<keyword evidence="2" id="KW-0808">Transferase</keyword>
<dbReference type="PANTHER" id="PTHR43169:SF2">
    <property type="entry name" value="NAD_GMP SYNTHASE DOMAIN-CONTAINING PROTEIN"/>
    <property type="match status" value="1"/>
</dbReference>
<dbReference type="SUPFAM" id="SSF52402">
    <property type="entry name" value="Adenine nucleotide alpha hydrolases-like"/>
    <property type="match status" value="1"/>
</dbReference>
<dbReference type="NCBIfam" id="TIGR00268">
    <property type="entry name" value="ATP-dependent sacrificial sulfur transferase LarE"/>
    <property type="match status" value="1"/>
</dbReference>
<organism evidence="2">
    <name type="scientific">Desulfatirhabdium butyrativorans</name>
    <dbReference type="NCBI Taxonomy" id="340467"/>
    <lineage>
        <taxon>Bacteria</taxon>
        <taxon>Pseudomonadati</taxon>
        <taxon>Thermodesulfobacteriota</taxon>
        <taxon>Desulfobacteria</taxon>
        <taxon>Desulfobacterales</taxon>
        <taxon>Desulfatirhabdiaceae</taxon>
        <taxon>Desulfatirhabdium</taxon>
    </lineage>
</organism>
<dbReference type="InterPro" id="IPR052188">
    <property type="entry name" value="Ni-pincer_cofactor_biosynth"/>
</dbReference>
<dbReference type="GO" id="GO:0016783">
    <property type="term" value="F:sulfurtransferase activity"/>
    <property type="evidence" value="ECO:0007669"/>
    <property type="project" value="InterPro"/>
</dbReference>
<comment type="caution">
    <text evidence="2">The sequence shown here is derived from an EMBL/GenBank/DDBJ whole genome shotgun (WGS) entry which is preliminary data.</text>
</comment>
<proteinExistence type="predicted"/>
<dbReference type="Gene3D" id="3.40.50.620">
    <property type="entry name" value="HUPs"/>
    <property type="match status" value="1"/>
</dbReference>
<dbReference type="PANTHER" id="PTHR43169">
    <property type="entry name" value="EXSB FAMILY PROTEIN"/>
    <property type="match status" value="1"/>
</dbReference>
<gene>
    <name evidence="2" type="primary">larE</name>
    <name evidence="2" type="ORF">ENS29_13140</name>
</gene>
<protein>
    <submittedName>
        <fullName evidence="2">ATP-dependent sacrificial sulfur transferase LarE</fullName>
    </submittedName>
</protein>
<evidence type="ECO:0000256" key="1">
    <source>
        <dbReference type="PIRSR" id="PIRSR006661-1"/>
    </source>
</evidence>
<accession>A0A7C4RTJ3</accession>
<dbReference type="EMBL" id="DSUH01000302">
    <property type="protein sequence ID" value="HGU33781.1"/>
    <property type="molecule type" value="Genomic_DNA"/>
</dbReference>
<reference evidence="2" key="1">
    <citation type="journal article" date="2020" name="mSystems">
        <title>Genome- and Community-Level Interaction Insights into Carbon Utilization and Element Cycling Functions of Hydrothermarchaeota in Hydrothermal Sediment.</title>
        <authorList>
            <person name="Zhou Z."/>
            <person name="Liu Y."/>
            <person name="Xu W."/>
            <person name="Pan J."/>
            <person name="Luo Z.H."/>
            <person name="Li M."/>
        </authorList>
    </citation>
    <scope>NUCLEOTIDE SEQUENCE [LARGE SCALE GENOMIC DNA]</scope>
    <source>
        <strain evidence="2">SpSt-477</strain>
    </source>
</reference>